<dbReference type="Proteomes" id="UP000198793">
    <property type="component" value="Unassembled WGS sequence"/>
</dbReference>
<reference evidence="2 3" key="1">
    <citation type="submission" date="2016-10" db="EMBL/GenBank/DDBJ databases">
        <authorList>
            <person name="de Groot N.N."/>
        </authorList>
    </citation>
    <scope>NUCLEOTIDE SEQUENCE [LARGE SCALE GENOMIC DNA]</scope>
    <source>
        <strain evidence="3">L7-484,KACC 16230,DSM 25025</strain>
    </source>
</reference>
<sequence length="463" mass="50340">MQAGRILIIGGGASGVLLAAQLLRVDTDKVAVTIIERRAEIGAGIAYSTDHPDHLLNTRTAGMSAFPDDPDHFLRWLHDNSQDHTQDLLDPGGFVPRRLYRDYLRGLLDPWANRSDGRLRVVHGQCVRLENTPRAIRAILADGSVEEADVAVLATGHAEPQHASGARISGPWCSADELSIAPDDAVLILGTGLSMVDNVALLRNRGHRGPITAVSRRGLLPRVHALTATIQIEVADVPFGARLSELTRWLRHAARSASEHGGDWRGIVDALRPHMGALWQSMPVETRRRFLRHGRTFWEVHRHRMAPQAARMIRDAMASGQLRVVAGRIHPGSLAGHGSRVTLTERGGETRTFPADRIIDCTGILRDPTTSSGHLVAELIQEGRARLDPLGIGIDVHEDGSVLDYAGTPSSRLFAVGPVTRARFWEITAVPDIRVQCGKLAATFVEGVRTSRSRSAANPSSNA</sequence>
<dbReference type="Gene3D" id="3.50.50.60">
    <property type="entry name" value="FAD/NAD(P)-binding domain"/>
    <property type="match status" value="1"/>
</dbReference>
<dbReference type="OrthoDB" id="101972at2"/>
<proteinExistence type="predicted"/>
<dbReference type="RefSeq" id="WP_090676828.1">
    <property type="nucleotide sequence ID" value="NZ_FNIT01000014.1"/>
</dbReference>
<dbReference type="Pfam" id="PF13454">
    <property type="entry name" value="NAD_binding_9"/>
    <property type="match status" value="1"/>
</dbReference>
<evidence type="ECO:0000259" key="1">
    <source>
        <dbReference type="Pfam" id="PF13454"/>
    </source>
</evidence>
<dbReference type="InterPro" id="IPR038732">
    <property type="entry name" value="HpyO/CreE_NAD-binding"/>
</dbReference>
<evidence type="ECO:0000313" key="2">
    <source>
        <dbReference type="EMBL" id="SDO81025.1"/>
    </source>
</evidence>
<dbReference type="InterPro" id="IPR036188">
    <property type="entry name" value="FAD/NAD-bd_sf"/>
</dbReference>
<keyword evidence="3" id="KW-1185">Reference proteome</keyword>
<dbReference type="PANTHER" id="PTHR40254">
    <property type="entry name" value="BLR0577 PROTEIN"/>
    <property type="match status" value="1"/>
</dbReference>
<evidence type="ECO:0000313" key="3">
    <source>
        <dbReference type="Proteomes" id="UP000198793"/>
    </source>
</evidence>
<gene>
    <name evidence="2" type="ORF">SAMN05192530_11449</name>
</gene>
<accession>A0A1H0ML38</accession>
<organism evidence="2 3">
    <name type="scientific">Aureimonas jatrophae</name>
    <dbReference type="NCBI Taxonomy" id="1166073"/>
    <lineage>
        <taxon>Bacteria</taxon>
        <taxon>Pseudomonadati</taxon>
        <taxon>Pseudomonadota</taxon>
        <taxon>Alphaproteobacteria</taxon>
        <taxon>Hyphomicrobiales</taxon>
        <taxon>Aurantimonadaceae</taxon>
        <taxon>Aureimonas</taxon>
    </lineage>
</organism>
<name>A0A1H0ML38_9HYPH</name>
<feature type="domain" description="FAD-dependent urate hydroxylase HpyO/Asp monooxygenase CreE-like FAD/NAD(P)-binding" evidence="1">
    <location>
        <begin position="8"/>
        <end position="157"/>
    </location>
</feature>
<dbReference type="PANTHER" id="PTHR40254:SF1">
    <property type="entry name" value="BLR0577 PROTEIN"/>
    <property type="match status" value="1"/>
</dbReference>
<dbReference type="EMBL" id="FNIT01000014">
    <property type="protein sequence ID" value="SDO81025.1"/>
    <property type="molecule type" value="Genomic_DNA"/>
</dbReference>
<protein>
    <submittedName>
        <fullName evidence="2">Uncharacterized NAD(P)/FAD-binding protein YdhS</fullName>
    </submittedName>
</protein>
<dbReference type="AlphaFoldDB" id="A0A1H0ML38"/>
<dbReference type="InterPro" id="IPR052189">
    <property type="entry name" value="L-asp_N-monooxygenase_NS-form"/>
</dbReference>
<dbReference type="STRING" id="1166073.SAMN05192530_11449"/>
<dbReference type="SUPFAM" id="SSF51905">
    <property type="entry name" value="FAD/NAD(P)-binding domain"/>
    <property type="match status" value="2"/>
</dbReference>